<dbReference type="RefSeq" id="XP_004351841.1">
    <property type="nucleotide sequence ID" value="XM_004351789.1"/>
</dbReference>
<reference evidence="7" key="1">
    <citation type="journal article" date="2011" name="Genome Res.">
        <title>Phylogeny-wide analysis of social amoeba genomes highlights ancient origins for complex intercellular communication.</title>
        <authorList>
            <person name="Heidel A.J."/>
            <person name="Lawal H.M."/>
            <person name="Felder M."/>
            <person name="Schilde C."/>
            <person name="Helps N.R."/>
            <person name="Tunggal B."/>
            <person name="Rivero F."/>
            <person name="John U."/>
            <person name="Schleicher M."/>
            <person name="Eichinger L."/>
            <person name="Platzer M."/>
            <person name="Noegel A.A."/>
            <person name="Schaap P."/>
            <person name="Gloeckner G."/>
        </authorList>
    </citation>
    <scope>NUCLEOTIDE SEQUENCE [LARGE SCALE GENOMIC DNA]</scope>
    <source>
        <strain evidence="7">SH3</strain>
    </source>
</reference>
<keyword evidence="7" id="KW-1185">Reference proteome</keyword>
<evidence type="ECO:0008006" key="8">
    <source>
        <dbReference type="Google" id="ProtNLM"/>
    </source>
</evidence>
<name>F4Q8V2_CACFS</name>
<organism evidence="6 7">
    <name type="scientific">Cavenderia fasciculata</name>
    <name type="common">Slime mold</name>
    <name type="synonym">Dictyostelium fasciculatum</name>
    <dbReference type="NCBI Taxonomy" id="261658"/>
    <lineage>
        <taxon>Eukaryota</taxon>
        <taxon>Amoebozoa</taxon>
        <taxon>Evosea</taxon>
        <taxon>Eumycetozoa</taxon>
        <taxon>Dictyostelia</taxon>
        <taxon>Acytosteliales</taxon>
        <taxon>Cavenderiaceae</taxon>
        <taxon>Cavenderia</taxon>
    </lineage>
</organism>
<dbReference type="GO" id="GO:0005737">
    <property type="term" value="C:cytoplasm"/>
    <property type="evidence" value="ECO:0007669"/>
    <property type="project" value="UniProtKB-SubCell"/>
</dbReference>
<keyword evidence="2" id="KW-0813">Transport</keyword>
<dbReference type="SUPFAM" id="SSF48371">
    <property type="entry name" value="ARM repeat"/>
    <property type="match status" value="1"/>
</dbReference>
<proteinExistence type="predicted"/>
<keyword evidence="3" id="KW-0963">Cytoplasm</keyword>
<dbReference type="Proteomes" id="UP000007797">
    <property type="component" value="Unassembled WGS sequence"/>
</dbReference>
<dbReference type="GeneID" id="14867343"/>
<dbReference type="PANTHER" id="PTHR10527">
    <property type="entry name" value="IMPORTIN BETA"/>
    <property type="match status" value="1"/>
</dbReference>
<dbReference type="GO" id="GO:0006606">
    <property type="term" value="P:protein import into nucleus"/>
    <property type="evidence" value="ECO:0007669"/>
    <property type="project" value="InterPro"/>
</dbReference>
<dbReference type="InterPro" id="IPR016024">
    <property type="entry name" value="ARM-type_fold"/>
</dbReference>
<keyword evidence="4" id="KW-0677">Repeat</keyword>
<dbReference type="KEGG" id="dfa:DFA_09945"/>
<comment type="subcellular location">
    <subcellularLocation>
        <location evidence="1">Cytoplasm</location>
    </subcellularLocation>
</comment>
<gene>
    <name evidence="6" type="ORF">DFA_09945</name>
</gene>
<evidence type="ECO:0000313" key="6">
    <source>
        <dbReference type="EMBL" id="EGG15121.1"/>
    </source>
</evidence>
<accession>F4Q8V2</accession>
<dbReference type="AlphaFoldDB" id="F4Q8V2"/>
<dbReference type="InterPro" id="IPR011989">
    <property type="entry name" value="ARM-like"/>
</dbReference>
<keyword evidence="5" id="KW-0653">Protein transport</keyword>
<dbReference type="InterPro" id="IPR040122">
    <property type="entry name" value="Importin_beta"/>
</dbReference>
<dbReference type="EMBL" id="GL883026">
    <property type="protein sequence ID" value="EGG15121.1"/>
    <property type="molecule type" value="Genomic_DNA"/>
</dbReference>
<evidence type="ECO:0000313" key="7">
    <source>
        <dbReference type="Proteomes" id="UP000007797"/>
    </source>
</evidence>
<evidence type="ECO:0000256" key="1">
    <source>
        <dbReference type="ARBA" id="ARBA00004496"/>
    </source>
</evidence>
<dbReference type="Gene3D" id="1.25.10.10">
    <property type="entry name" value="Leucine-rich Repeat Variant"/>
    <property type="match status" value="1"/>
</dbReference>
<sequence length="395" mass="45479">MVENDENNIFTNSHLERIVSHLYEWMVIQVEDVSVEEWTDSDYCTDNQGSIFNINSEEERDLGILKTDFDQQIPADSNFERFVGSIGNHVEIQQSIYDQFSILVNSQKWNERYASLIALSKFTRFIIDIVTQQLPFILNSIFKLVEDENIRIRWASLQCLIQLFIHMQEMIGSKEKVYQVLIKSIYDPNERIQISCWLLLQTMTNVLEADMIADTDLQVLSSLFEKLLQSQKLYVVESALPSFMSLVSIAKERLNPYFGNIIPILLSVLEKHQSIGTKESRVFRCRAVKAFALCGLVVDNNTFSTYLNKFMMFVKKNQGSVDLAVDITRASYSFIQTVGNEFAVYSPMIVRMAVNVLEIPLPDQEQDMRASSRHNVKKIMSTLTGLNNLIQICID</sequence>
<dbReference type="Pfam" id="PF12755">
    <property type="entry name" value="Vac14_Fab1_bd"/>
    <property type="match status" value="1"/>
</dbReference>
<evidence type="ECO:0000256" key="3">
    <source>
        <dbReference type="ARBA" id="ARBA00022490"/>
    </source>
</evidence>
<evidence type="ECO:0000256" key="2">
    <source>
        <dbReference type="ARBA" id="ARBA00022448"/>
    </source>
</evidence>
<dbReference type="OrthoDB" id="30818at2759"/>
<protein>
    <recommendedName>
        <fullName evidence="8">HEAT repeat-containing protein</fullName>
    </recommendedName>
</protein>
<evidence type="ECO:0000256" key="5">
    <source>
        <dbReference type="ARBA" id="ARBA00022927"/>
    </source>
</evidence>
<evidence type="ECO:0000256" key="4">
    <source>
        <dbReference type="ARBA" id="ARBA00022737"/>
    </source>
</evidence>